<proteinExistence type="predicted"/>
<dbReference type="Proteomes" id="UP000199408">
    <property type="component" value="Unassembled WGS sequence"/>
</dbReference>
<dbReference type="EMBL" id="FMDN01000035">
    <property type="protein sequence ID" value="SCG70496.1"/>
    <property type="molecule type" value="Genomic_DNA"/>
</dbReference>
<sequence>MSWPGKLPTPTVQGDSATYPEVFPGVDLVMRATTTGFTHVLVIKTAQAAANPAVRTVELIVGAGVELSELADGSVRAMAGGQVVARSRPAVMWDSSPLTLWPEGSDVMTGSGPVGEAVVVAGAAQSTPEGPGDGARVGDVQTRVAGAGGLELIPDPSMLDGEDVSFPLFVDPSWSVIAAKWAYANSINSNWDLGGKTWVGMNPYDGTLYRSFFEFDMTTIKGKYVQSASVEATLYHSWSCSPTWVHLYRTSNITVASGARMSWSTRPLPSATWLDSAEGNANKSGGCGANQPDMVMQFSRAELTNDVRQAAENNWSLYTVGLCACNPQGQFETAQDRWKKFYTNKTKLVVTYTSKPTVTARATVPSTACVSGGGRPYINTATPQLRAQITDPEGAQVRAKFEWWVTGGSLIAGTTVGPGASGSWLAGGIGFMAGDVGASGDIYRGWHLLLAGAGQ</sequence>
<dbReference type="STRING" id="47864.GA0070560_1353"/>
<gene>
    <name evidence="1" type="ORF">GA0070560_1353</name>
</gene>
<dbReference type="AlphaFoldDB" id="A0A1C5JKE1"/>
<evidence type="ECO:0000313" key="1">
    <source>
        <dbReference type="EMBL" id="SCG70496.1"/>
    </source>
</evidence>
<keyword evidence="2" id="KW-1185">Reference proteome</keyword>
<protein>
    <submittedName>
        <fullName evidence="1">Uncharacterized protein</fullName>
    </submittedName>
</protein>
<reference evidence="2" key="1">
    <citation type="submission" date="2016-06" db="EMBL/GenBank/DDBJ databases">
        <authorList>
            <person name="Varghese N."/>
        </authorList>
    </citation>
    <scope>NUCLEOTIDE SEQUENCE [LARGE SCALE GENOMIC DNA]</scope>
    <source>
        <strain evidence="2">DSM 43171</strain>
    </source>
</reference>
<evidence type="ECO:0000313" key="2">
    <source>
        <dbReference type="Proteomes" id="UP000199408"/>
    </source>
</evidence>
<accession>A0A1C5JKE1</accession>
<organism evidence="1 2">
    <name type="scientific">Micromonospora halophytica</name>
    <dbReference type="NCBI Taxonomy" id="47864"/>
    <lineage>
        <taxon>Bacteria</taxon>
        <taxon>Bacillati</taxon>
        <taxon>Actinomycetota</taxon>
        <taxon>Actinomycetes</taxon>
        <taxon>Micromonosporales</taxon>
        <taxon>Micromonosporaceae</taxon>
        <taxon>Micromonospora</taxon>
    </lineage>
</organism>
<name>A0A1C5JKE1_9ACTN</name>